<protein>
    <recommendedName>
        <fullName evidence="2 7">Elongation factor G</fullName>
        <shortName evidence="7">EF-G</shortName>
    </recommendedName>
</protein>
<accession>A0ABT2RXK9</accession>
<dbReference type="SMART" id="SM00838">
    <property type="entry name" value="EFG_C"/>
    <property type="match status" value="1"/>
</dbReference>
<evidence type="ECO:0000259" key="8">
    <source>
        <dbReference type="PROSITE" id="PS51722"/>
    </source>
</evidence>
<dbReference type="Pfam" id="PF00009">
    <property type="entry name" value="GTP_EFTU"/>
    <property type="match status" value="1"/>
</dbReference>
<dbReference type="Pfam" id="PF03764">
    <property type="entry name" value="EFG_IV"/>
    <property type="match status" value="1"/>
</dbReference>
<comment type="similarity">
    <text evidence="1 7">Belongs to the TRAFAC class translation factor GTPase superfamily. Classic translation factor GTPase family. EF-G/EF-2 subfamily.</text>
</comment>
<dbReference type="PANTHER" id="PTHR43261">
    <property type="entry name" value="TRANSLATION ELONGATION FACTOR G-RELATED"/>
    <property type="match status" value="1"/>
</dbReference>
<evidence type="ECO:0000256" key="6">
    <source>
        <dbReference type="ARBA" id="ARBA00023134"/>
    </source>
</evidence>
<evidence type="ECO:0000256" key="1">
    <source>
        <dbReference type="ARBA" id="ARBA00005870"/>
    </source>
</evidence>
<reference evidence="9 10" key="1">
    <citation type="journal article" date="2021" name="ISME Commun">
        <title>Automated analysis of genomic sequences facilitates high-throughput and comprehensive description of bacteria.</title>
        <authorList>
            <person name="Hitch T.C.A."/>
        </authorList>
    </citation>
    <scope>NUCLEOTIDE SEQUENCE [LARGE SCALE GENOMIC DNA]</scope>
    <source>
        <strain evidence="9 10">Sanger_04</strain>
    </source>
</reference>
<dbReference type="Proteomes" id="UP001652461">
    <property type="component" value="Unassembled WGS sequence"/>
</dbReference>
<dbReference type="InterPro" id="IPR020568">
    <property type="entry name" value="Ribosomal_Su5_D2-typ_SF"/>
</dbReference>
<dbReference type="SMART" id="SM00889">
    <property type="entry name" value="EFG_IV"/>
    <property type="match status" value="1"/>
</dbReference>
<dbReference type="NCBIfam" id="NF009381">
    <property type="entry name" value="PRK12740.1-5"/>
    <property type="match status" value="1"/>
</dbReference>
<dbReference type="NCBIfam" id="TIGR00231">
    <property type="entry name" value="small_GTP"/>
    <property type="match status" value="1"/>
</dbReference>
<evidence type="ECO:0000313" key="10">
    <source>
        <dbReference type="Proteomes" id="UP001652461"/>
    </source>
</evidence>
<keyword evidence="7" id="KW-0963">Cytoplasm</keyword>
<evidence type="ECO:0000256" key="2">
    <source>
        <dbReference type="ARBA" id="ARBA00017872"/>
    </source>
</evidence>
<comment type="function">
    <text evidence="7">Catalyzes the GTP-dependent ribosomal translocation step during translation elongation. During this step, the ribosome changes from the pre-translocational (PRE) to the post-translocational (POST) state as the newly formed A-site-bound peptidyl-tRNA and P-site-bound deacylated tRNA move to the P and E sites, respectively. Catalyzes the coordinated movement of the two tRNA molecules, the mRNA and conformational changes in the ribosome.</text>
</comment>
<dbReference type="CDD" id="cd16262">
    <property type="entry name" value="EFG_III"/>
    <property type="match status" value="1"/>
</dbReference>
<sequence>MAGREYPLERTRNIGIMAHIDAGKTTLTERILYYTGVNYKIGDTHEGTATMDWMEQEQERGITITSAATTCHWTLQEHCKPKPGALENRINIIDTPGHVDFTVEVERSLRVLDGAVGVFCAKGGVEPQSENVWRQADTYNVPRMAFINKMDILGADFYNAVDMIKTRLGKNAICLQLPIGKEDEFKGIIDLFEMQAYIYNDEKGEDISITEIPEDMKDEAELYHQELIEKICELDDDLMMQYLEDEGASIAVEDLKRVLRKATCECTAVPVCCGTAYRNKGVQKLLDAIIEYMPAPTDIPSIKGTDMDGNEVERHSSDDEPFSALAFKIMADPFVGKLAFFRVYSGTMNSGSYVYNSTKQKKERVGRILQMHANKRAELDKVYSGDIAAAVGFKFTTTGDTICDEQHPVILESMEFPEPVIELAIEPKTKAGQGKMGEALAKLAEEDPTFRAHTDQETGQTIIAGMGELHLEIIVDRLLREFKVEANVGAPQVAYKETFTKAVDVDSKYAKQSGGRGQYGHCKVRFEPMDANGEELFKFDSEVVGGAIPKEYIPAVGEGIEEAAQSGILGGFPVLGVHATVYDGSYHEVDSSEMAFHIAGSMAFKEAMQKGNPVLLEPIMKVEVTTPEEYMGDVIGDINSRRGRIEGMDDIGGGKMIRGYVPLAEMFGYSTDLRSKTQGRGNYSMFFEKYEQVPKNIQEKVLAAKK</sequence>
<dbReference type="Gene3D" id="3.30.70.870">
    <property type="entry name" value="Elongation Factor G (Translational Gtpase), domain 3"/>
    <property type="match status" value="1"/>
</dbReference>
<keyword evidence="4 7" id="KW-0251">Elongation factor</keyword>
<keyword evidence="10" id="KW-1185">Reference proteome</keyword>
<dbReference type="PROSITE" id="PS00301">
    <property type="entry name" value="G_TR_1"/>
    <property type="match status" value="1"/>
</dbReference>
<dbReference type="Gene3D" id="3.30.230.10">
    <property type="match status" value="1"/>
</dbReference>
<dbReference type="InterPro" id="IPR053905">
    <property type="entry name" value="EF-G-like_DII"/>
</dbReference>
<feature type="binding site" evidence="7">
    <location>
        <begin position="18"/>
        <end position="25"/>
    </location>
    <ligand>
        <name>GTP</name>
        <dbReference type="ChEBI" id="CHEBI:37565"/>
    </ligand>
</feature>
<dbReference type="InterPro" id="IPR047872">
    <property type="entry name" value="EFG_IV"/>
</dbReference>
<feature type="binding site" evidence="7">
    <location>
        <begin position="148"/>
        <end position="151"/>
    </location>
    <ligand>
        <name>GTP</name>
        <dbReference type="ChEBI" id="CHEBI:37565"/>
    </ligand>
</feature>
<dbReference type="InterPro" id="IPR005225">
    <property type="entry name" value="Small_GTP-bd"/>
</dbReference>
<dbReference type="GO" id="GO:0003746">
    <property type="term" value="F:translation elongation factor activity"/>
    <property type="evidence" value="ECO:0007669"/>
    <property type="project" value="UniProtKB-KW"/>
</dbReference>
<dbReference type="InterPro" id="IPR005517">
    <property type="entry name" value="Transl_elong_EFG/EF2_IV"/>
</dbReference>
<dbReference type="InterPro" id="IPR014721">
    <property type="entry name" value="Ribsml_uS5_D2-typ_fold_subgr"/>
</dbReference>
<dbReference type="CDD" id="cd01886">
    <property type="entry name" value="EF-G"/>
    <property type="match status" value="1"/>
</dbReference>
<organism evidence="9 10">
    <name type="scientific">Laedolimicola ammoniilytica</name>
    <dbReference type="NCBI Taxonomy" id="2981771"/>
    <lineage>
        <taxon>Bacteria</taxon>
        <taxon>Bacillati</taxon>
        <taxon>Bacillota</taxon>
        <taxon>Clostridia</taxon>
        <taxon>Lachnospirales</taxon>
        <taxon>Lachnospiraceae</taxon>
        <taxon>Laedolimicola</taxon>
    </lineage>
</organism>
<dbReference type="Pfam" id="PF00679">
    <property type="entry name" value="EFG_C"/>
    <property type="match status" value="1"/>
</dbReference>
<dbReference type="SUPFAM" id="SSF54211">
    <property type="entry name" value="Ribosomal protein S5 domain 2-like"/>
    <property type="match status" value="1"/>
</dbReference>
<dbReference type="SUPFAM" id="SSF50447">
    <property type="entry name" value="Translation proteins"/>
    <property type="match status" value="1"/>
</dbReference>
<dbReference type="CDD" id="cd03713">
    <property type="entry name" value="EFG_mtEFG_C"/>
    <property type="match status" value="1"/>
</dbReference>
<dbReference type="InterPro" id="IPR004540">
    <property type="entry name" value="Transl_elong_EFG/EF2"/>
</dbReference>
<dbReference type="EMBL" id="JAOQKC010000010">
    <property type="protein sequence ID" value="MCU6697054.1"/>
    <property type="molecule type" value="Genomic_DNA"/>
</dbReference>
<dbReference type="Pfam" id="PF14492">
    <property type="entry name" value="EFG_III"/>
    <property type="match status" value="1"/>
</dbReference>
<dbReference type="InterPro" id="IPR027417">
    <property type="entry name" value="P-loop_NTPase"/>
</dbReference>
<dbReference type="SUPFAM" id="SSF52540">
    <property type="entry name" value="P-loop containing nucleoside triphosphate hydrolases"/>
    <property type="match status" value="1"/>
</dbReference>
<dbReference type="HAMAP" id="MF_00054_B">
    <property type="entry name" value="EF_G_EF_2_B"/>
    <property type="match status" value="1"/>
</dbReference>
<evidence type="ECO:0000256" key="4">
    <source>
        <dbReference type="ARBA" id="ARBA00022768"/>
    </source>
</evidence>
<dbReference type="InterPro" id="IPR035647">
    <property type="entry name" value="EFG_III/V"/>
</dbReference>
<dbReference type="SUPFAM" id="SSF54980">
    <property type="entry name" value="EF-G C-terminal domain-like"/>
    <property type="match status" value="2"/>
</dbReference>
<feature type="domain" description="Tr-type G" evidence="8">
    <location>
        <begin position="9"/>
        <end position="297"/>
    </location>
</feature>
<dbReference type="CDD" id="cd01434">
    <property type="entry name" value="EFG_mtEFG1_IV"/>
    <property type="match status" value="1"/>
</dbReference>
<keyword evidence="5 7" id="KW-0648">Protein biosynthesis</keyword>
<name>A0ABT2RXK9_9FIRM</name>
<dbReference type="PRINTS" id="PR00315">
    <property type="entry name" value="ELONGATNFCT"/>
</dbReference>
<dbReference type="NCBIfam" id="TIGR00484">
    <property type="entry name" value="EF-G"/>
    <property type="match status" value="1"/>
</dbReference>
<comment type="subcellular location">
    <subcellularLocation>
        <location evidence="7">Cytoplasm</location>
    </subcellularLocation>
</comment>
<dbReference type="InterPro" id="IPR000640">
    <property type="entry name" value="EFG_V-like"/>
</dbReference>
<evidence type="ECO:0000256" key="7">
    <source>
        <dbReference type="HAMAP-Rule" id="MF_00054"/>
    </source>
</evidence>
<dbReference type="RefSeq" id="WP_158363527.1">
    <property type="nucleotide sequence ID" value="NZ_JAOQKC010000010.1"/>
</dbReference>
<dbReference type="Pfam" id="PF22042">
    <property type="entry name" value="EF-G_D2"/>
    <property type="match status" value="1"/>
</dbReference>
<gene>
    <name evidence="7 9" type="primary">fusA</name>
    <name evidence="9" type="ORF">OCV63_09105</name>
</gene>
<feature type="binding site" evidence="7">
    <location>
        <begin position="94"/>
        <end position="98"/>
    </location>
    <ligand>
        <name>GTP</name>
        <dbReference type="ChEBI" id="CHEBI:37565"/>
    </ligand>
</feature>
<dbReference type="PANTHER" id="PTHR43261:SF1">
    <property type="entry name" value="RIBOSOME-RELEASING FACTOR 2, MITOCHONDRIAL"/>
    <property type="match status" value="1"/>
</dbReference>
<evidence type="ECO:0000256" key="5">
    <source>
        <dbReference type="ARBA" id="ARBA00022917"/>
    </source>
</evidence>
<dbReference type="InterPro" id="IPR000795">
    <property type="entry name" value="T_Tr_GTP-bd_dom"/>
</dbReference>
<keyword evidence="6 7" id="KW-0342">GTP-binding</keyword>
<comment type="caution">
    <text evidence="9">The sequence shown here is derived from an EMBL/GenBank/DDBJ whole genome shotgun (WGS) entry which is preliminary data.</text>
</comment>
<dbReference type="InterPro" id="IPR031157">
    <property type="entry name" value="G_TR_CS"/>
</dbReference>
<dbReference type="InterPro" id="IPR041095">
    <property type="entry name" value="EFG_II"/>
</dbReference>
<keyword evidence="3 7" id="KW-0547">Nucleotide-binding</keyword>
<evidence type="ECO:0000313" key="9">
    <source>
        <dbReference type="EMBL" id="MCU6697054.1"/>
    </source>
</evidence>
<dbReference type="Gene3D" id="3.30.70.240">
    <property type="match status" value="1"/>
</dbReference>
<evidence type="ECO:0000256" key="3">
    <source>
        <dbReference type="ARBA" id="ARBA00022741"/>
    </source>
</evidence>
<dbReference type="Gene3D" id="2.40.30.10">
    <property type="entry name" value="Translation factors"/>
    <property type="match status" value="1"/>
</dbReference>
<dbReference type="InterPro" id="IPR009022">
    <property type="entry name" value="EFG_III"/>
</dbReference>
<dbReference type="InterPro" id="IPR035649">
    <property type="entry name" value="EFG_V"/>
</dbReference>
<proteinExistence type="inferred from homology"/>
<dbReference type="Gene3D" id="3.40.50.300">
    <property type="entry name" value="P-loop containing nucleotide triphosphate hydrolases"/>
    <property type="match status" value="1"/>
</dbReference>
<dbReference type="InterPro" id="IPR009000">
    <property type="entry name" value="Transl_B-barrel_sf"/>
</dbReference>
<dbReference type="CDD" id="cd04088">
    <property type="entry name" value="EFG_mtEFG_II"/>
    <property type="match status" value="1"/>
</dbReference>
<dbReference type="PROSITE" id="PS51722">
    <property type="entry name" value="G_TR_2"/>
    <property type="match status" value="1"/>
</dbReference>